<gene>
    <name evidence="1" type="ORF">SKAU_G00411870</name>
</gene>
<name>A0A9Q1I9V9_SYNKA</name>
<dbReference type="AlphaFoldDB" id="A0A9Q1I9V9"/>
<protein>
    <submittedName>
        <fullName evidence="1">Uncharacterized protein</fullName>
    </submittedName>
</protein>
<sequence>METVRRLYQQGRSMMSLDVASNMSVNIYVNHKRIIPAFENSDFRITNNGIETLLVIPAINARVSFRGLMFSIYMPYSLFHGNTEGQCGKSKRW</sequence>
<dbReference type="OrthoDB" id="10071893at2759"/>
<accession>A0A9Q1I9V9</accession>
<evidence type="ECO:0000313" key="1">
    <source>
        <dbReference type="EMBL" id="KAJ8333868.1"/>
    </source>
</evidence>
<comment type="caution">
    <text evidence="1">The sequence shown here is derived from an EMBL/GenBank/DDBJ whole genome shotgun (WGS) entry which is preliminary data.</text>
</comment>
<reference evidence="1" key="1">
    <citation type="journal article" date="2023" name="Science">
        <title>Genome structures resolve the early diversification of teleost fishes.</title>
        <authorList>
            <person name="Parey E."/>
            <person name="Louis A."/>
            <person name="Montfort J."/>
            <person name="Bouchez O."/>
            <person name="Roques C."/>
            <person name="Iampietro C."/>
            <person name="Lluch J."/>
            <person name="Castinel A."/>
            <person name="Donnadieu C."/>
            <person name="Desvignes T."/>
            <person name="Floi Bucao C."/>
            <person name="Jouanno E."/>
            <person name="Wen M."/>
            <person name="Mejri S."/>
            <person name="Dirks R."/>
            <person name="Jansen H."/>
            <person name="Henkel C."/>
            <person name="Chen W.J."/>
            <person name="Zahm M."/>
            <person name="Cabau C."/>
            <person name="Klopp C."/>
            <person name="Thompson A.W."/>
            <person name="Robinson-Rechavi M."/>
            <person name="Braasch I."/>
            <person name="Lecointre G."/>
            <person name="Bobe J."/>
            <person name="Postlethwait J.H."/>
            <person name="Berthelot C."/>
            <person name="Roest Crollius H."/>
            <person name="Guiguen Y."/>
        </authorList>
    </citation>
    <scope>NUCLEOTIDE SEQUENCE</scope>
    <source>
        <strain evidence="1">WJC10195</strain>
    </source>
</reference>
<evidence type="ECO:0000313" key="2">
    <source>
        <dbReference type="Proteomes" id="UP001152622"/>
    </source>
</evidence>
<proteinExistence type="predicted"/>
<dbReference type="Proteomes" id="UP001152622">
    <property type="component" value="Chromosome 22"/>
</dbReference>
<organism evidence="1 2">
    <name type="scientific">Synaphobranchus kaupii</name>
    <name type="common">Kaup's arrowtooth eel</name>
    <dbReference type="NCBI Taxonomy" id="118154"/>
    <lineage>
        <taxon>Eukaryota</taxon>
        <taxon>Metazoa</taxon>
        <taxon>Chordata</taxon>
        <taxon>Craniata</taxon>
        <taxon>Vertebrata</taxon>
        <taxon>Euteleostomi</taxon>
        <taxon>Actinopterygii</taxon>
        <taxon>Neopterygii</taxon>
        <taxon>Teleostei</taxon>
        <taxon>Anguilliformes</taxon>
        <taxon>Synaphobranchidae</taxon>
        <taxon>Synaphobranchus</taxon>
    </lineage>
</organism>
<keyword evidence="2" id="KW-1185">Reference proteome</keyword>
<dbReference type="EMBL" id="JAINUF010000022">
    <property type="protein sequence ID" value="KAJ8333868.1"/>
    <property type="molecule type" value="Genomic_DNA"/>
</dbReference>